<evidence type="ECO:0000313" key="3">
    <source>
        <dbReference type="Proteomes" id="UP000071561"/>
    </source>
</evidence>
<dbReference type="Proteomes" id="UP000071561">
    <property type="component" value="Chromosome"/>
</dbReference>
<protein>
    <submittedName>
        <fullName evidence="2">MBL fold metallo-hydrolase</fullName>
    </submittedName>
</protein>
<dbReference type="PATRIC" id="fig|188932.3.peg.4268"/>
<dbReference type="AlphaFoldDB" id="A0A127VI35"/>
<accession>A0A127VI35</accession>
<gene>
    <name evidence="2" type="ORF">AY601_4112</name>
</gene>
<dbReference type="Pfam" id="PF12706">
    <property type="entry name" value="Lactamase_B_2"/>
    <property type="match status" value="1"/>
</dbReference>
<dbReference type="PANTHER" id="PTHR47619">
    <property type="entry name" value="METALLO-HYDROLASE YYCJ-RELATED"/>
    <property type="match status" value="1"/>
</dbReference>
<dbReference type="InterPro" id="IPR001279">
    <property type="entry name" value="Metallo-B-lactamas"/>
</dbReference>
<name>A0A127VI35_9SPHI</name>
<proteinExistence type="predicted"/>
<dbReference type="SUPFAM" id="SSF56281">
    <property type="entry name" value="Metallo-hydrolase/oxidoreductase"/>
    <property type="match status" value="1"/>
</dbReference>
<dbReference type="SMART" id="SM00849">
    <property type="entry name" value="Lactamase_B"/>
    <property type="match status" value="1"/>
</dbReference>
<dbReference type="Gene3D" id="3.60.15.10">
    <property type="entry name" value="Ribonuclease Z/Hydroxyacylglutathione hydrolase-like"/>
    <property type="match status" value="1"/>
</dbReference>
<feature type="domain" description="Metallo-beta-lactamase" evidence="1">
    <location>
        <begin position="11"/>
        <end position="180"/>
    </location>
</feature>
<dbReference type="KEGG" id="pcm:AY601_4112"/>
<reference evidence="2 3" key="1">
    <citation type="submission" date="2016-03" db="EMBL/GenBank/DDBJ databases">
        <title>Complete genome sequence of Pedobacter cryoconitis PAMC 27485.</title>
        <authorList>
            <person name="Lee J."/>
            <person name="Kim O.-S."/>
        </authorList>
    </citation>
    <scope>NUCLEOTIDE SEQUENCE [LARGE SCALE GENOMIC DNA]</scope>
    <source>
        <strain evidence="2 3">PAMC 27485</strain>
    </source>
</reference>
<dbReference type="OrthoDB" id="9781189at2"/>
<dbReference type="InterPro" id="IPR036866">
    <property type="entry name" value="RibonucZ/Hydroxyglut_hydro"/>
</dbReference>
<dbReference type="PANTHER" id="PTHR47619:SF1">
    <property type="entry name" value="EXODEOXYRIBONUCLEASE WALJ"/>
    <property type="match status" value="1"/>
</dbReference>
<dbReference type="GO" id="GO:0016787">
    <property type="term" value="F:hydrolase activity"/>
    <property type="evidence" value="ECO:0007669"/>
    <property type="project" value="UniProtKB-KW"/>
</dbReference>
<dbReference type="RefSeq" id="WP_068404537.1">
    <property type="nucleotide sequence ID" value="NZ_CP014504.1"/>
</dbReference>
<dbReference type="EMBL" id="CP014504">
    <property type="protein sequence ID" value="AMQ00963.1"/>
    <property type="molecule type" value="Genomic_DNA"/>
</dbReference>
<keyword evidence="2" id="KW-0378">Hydrolase</keyword>
<organism evidence="2 3">
    <name type="scientific">Pedobacter cryoconitis</name>
    <dbReference type="NCBI Taxonomy" id="188932"/>
    <lineage>
        <taxon>Bacteria</taxon>
        <taxon>Pseudomonadati</taxon>
        <taxon>Bacteroidota</taxon>
        <taxon>Sphingobacteriia</taxon>
        <taxon>Sphingobacteriales</taxon>
        <taxon>Sphingobacteriaceae</taxon>
        <taxon>Pedobacter</taxon>
    </lineage>
</organism>
<keyword evidence="3" id="KW-1185">Reference proteome</keyword>
<evidence type="ECO:0000313" key="2">
    <source>
        <dbReference type="EMBL" id="AMQ00963.1"/>
    </source>
</evidence>
<sequence>MKLKVVSSGSIGNAYIVHNDDEALLIECGVKFGDIKQSLNFNLKKVVGCLVSHSHQDHCKGVREAVNAGINVHCLPETAETFGFKSHRLKAIEEKKIFTIGNFKIMAFPLQHDVPCLGFMIDHKDTGTFVFITDTYYCEYSFPGLHNVIIEANYCQTILDAKLAAGATPEFLRNRVLKSHMSLATCKEFLKANDLTKVNNILLIHLSDSNSNAEQFKKEIKEQTAKTVNVASKGLEINFNKTPF</sequence>
<evidence type="ECO:0000259" key="1">
    <source>
        <dbReference type="SMART" id="SM00849"/>
    </source>
</evidence>
<dbReference type="InterPro" id="IPR052533">
    <property type="entry name" value="WalJ/YycJ-like"/>
</dbReference>